<proteinExistence type="predicted"/>
<name>A0A0X8JMG5_9BACT</name>
<dbReference type="EMBL" id="CP014229">
    <property type="protein sequence ID" value="AMD91465.1"/>
    <property type="molecule type" value="Genomic_DNA"/>
</dbReference>
<sequence>MKAGVLTGPQRIEIRRVPVPEMAPGMLKIRISACGVCGSDIHMWKAGKGWSPEPLDNFHMGHEFCGVVVDPGDSGFQIGDRVTFWANLYCGKCDMCRAGKEHLCRDVHGTNYIGFVCNGGYAEYFVGKAGNAYKLPDTVSDVAAGLIDPLMVAYHAVRQSSLKLHDKVLVVGSGIIAQLIGGLAKKAGASALAMSRIDERQTGKAREIGDFDAYFDGNDPDRAAKMQEASEGGFDVVFEAVGAGESLAACMDGVKPGGEIVMIGNSMTPTVPFELNRAVLHEVRLTGSVSCTRKEFTETIDLIAKGIIDAEKYVTGILPLDQLQHAFEKQISPAESVLKTVIRL</sequence>
<keyword evidence="5" id="KW-1185">Reference proteome</keyword>
<dbReference type="InterPro" id="IPR011032">
    <property type="entry name" value="GroES-like_sf"/>
</dbReference>
<dbReference type="GO" id="GO:0016491">
    <property type="term" value="F:oxidoreductase activity"/>
    <property type="evidence" value="ECO:0007669"/>
    <property type="project" value="UniProtKB-KW"/>
</dbReference>
<dbReference type="InterPro" id="IPR013149">
    <property type="entry name" value="ADH-like_C"/>
</dbReference>
<dbReference type="SUPFAM" id="SSF50129">
    <property type="entry name" value="GroES-like"/>
    <property type="match status" value="1"/>
</dbReference>
<dbReference type="SUPFAM" id="SSF51735">
    <property type="entry name" value="NAD(P)-binding Rossmann-fold domains"/>
    <property type="match status" value="1"/>
</dbReference>
<feature type="domain" description="Alcohol dehydrogenase-like C-terminal" evidence="2">
    <location>
        <begin position="178"/>
        <end position="304"/>
    </location>
</feature>
<dbReference type="Gene3D" id="3.40.50.720">
    <property type="entry name" value="NAD(P)-binding Rossmann-like Domain"/>
    <property type="match status" value="1"/>
</dbReference>
<dbReference type="InterPro" id="IPR036291">
    <property type="entry name" value="NAD(P)-bd_dom_sf"/>
</dbReference>
<dbReference type="Pfam" id="PF08240">
    <property type="entry name" value="ADH_N"/>
    <property type="match status" value="1"/>
</dbReference>
<accession>A0A0X8JMG5</accession>
<protein>
    <submittedName>
        <fullName evidence="4">Alcohol dehydrogenase</fullName>
    </submittedName>
</protein>
<dbReference type="InterPro" id="IPR050129">
    <property type="entry name" value="Zn_alcohol_dh"/>
</dbReference>
<dbReference type="Pfam" id="PF00107">
    <property type="entry name" value="ADH_zinc_N"/>
    <property type="match status" value="1"/>
</dbReference>
<dbReference type="KEGG" id="dfi:AXF13_01395"/>
<evidence type="ECO:0000259" key="3">
    <source>
        <dbReference type="Pfam" id="PF08240"/>
    </source>
</evidence>
<evidence type="ECO:0000259" key="2">
    <source>
        <dbReference type="Pfam" id="PF00107"/>
    </source>
</evidence>
<dbReference type="AlphaFoldDB" id="A0A0X8JMG5"/>
<dbReference type="PANTHER" id="PTHR43401">
    <property type="entry name" value="L-THREONINE 3-DEHYDROGENASE"/>
    <property type="match status" value="1"/>
</dbReference>
<dbReference type="Gene3D" id="3.90.180.10">
    <property type="entry name" value="Medium-chain alcohol dehydrogenases, catalytic domain"/>
    <property type="match status" value="1"/>
</dbReference>
<dbReference type="InterPro" id="IPR013154">
    <property type="entry name" value="ADH-like_N"/>
</dbReference>
<evidence type="ECO:0000313" key="5">
    <source>
        <dbReference type="Proteomes" id="UP000069241"/>
    </source>
</evidence>
<dbReference type="Proteomes" id="UP000069241">
    <property type="component" value="Chromosome"/>
</dbReference>
<evidence type="ECO:0000313" key="4">
    <source>
        <dbReference type="EMBL" id="AMD91465.1"/>
    </source>
</evidence>
<organism evidence="4 5">
    <name type="scientific">Desulfovibrio fairfieldensis</name>
    <dbReference type="NCBI Taxonomy" id="44742"/>
    <lineage>
        <taxon>Bacteria</taxon>
        <taxon>Pseudomonadati</taxon>
        <taxon>Thermodesulfobacteriota</taxon>
        <taxon>Desulfovibrionia</taxon>
        <taxon>Desulfovibrionales</taxon>
        <taxon>Desulfovibrionaceae</taxon>
        <taxon>Desulfovibrio</taxon>
    </lineage>
</organism>
<reference evidence="5" key="1">
    <citation type="submission" date="2016-02" db="EMBL/GenBank/DDBJ databases">
        <authorList>
            <person name="Holder M.E."/>
            <person name="Ajami N.J."/>
            <person name="Petrosino J.F."/>
        </authorList>
    </citation>
    <scope>NUCLEOTIDE SEQUENCE [LARGE SCALE GENOMIC DNA]</scope>
    <source>
        <strain evidence="5">CCUG 45958</strain>
    </source>
</reference>
<keyword evidence="1" id="KW-0560">Oxidoreductase</keyword>
<gene>
    <name evidence="4" type="ORF">AXF13_01395</name>
</gene>
<dbReference type="PANTHER" id="PTHR43401:SF2">
    <property type="entry name" value="L-THREONINE 3-DEHYDROGENASE"/>
    <property type="match status" value="1"/>
</dbReference>
<evidence type="ECO:0000256" key="1">
    <source>
        <dbReference type="ARBA" id="ARBA00023002"/>
    </source>
</evidence>
<feature type="domain" description="Alcohol dehydrogenase-like N-terminal" evidence="3">
    <location>
        <begin position="24"/>
        <end position="137"/>
    </location>
</feature>
<dbReference type="STRING" id="44742.AXF13_01395"/>